<evidence type="ECO:0000256" key="2">
    <source>
        <dbReference type="ARBA" id="ARBA00022490"/>
    </source>
</evidence>
<dbReference type="RefSeq" id="XP_004342140.1">
    <property type="nucleotide sequence ID" value="XM_004342091.1"/>
</dbReference>
<protein>
    <submittedName>
        <fullName evidence="6">Signal recognition particle 19 kDa protein</fullName>
    </submittedName>
</protein>
<dbReference type="KEGG" id="acan:ACA1_113760"/>
<evidence type="ECO:0000313" key="7">
    <source>
        <dbReference type="Proteomes" id="UP000011083"/>
    </source>
</evidence>
<evidence type="ECO:0000313" key="6">
    <source>
        <dbReference type="EMBL" id="ELR20030.1"/>
    </source>
</evidence>
<name>L8H4C6_ACACF</name>
<proteinExistence type="predicted"/>
<sequence>MMDPEKKKWSVIYPVYVNSKKTAADGRKIAKVKACENPTAQEIYDVCKHLGFKCELEADKAFPRDFMQKGRVRVLVQENKQSVHPDIHTKAALMVKLGELIPRLQSRQGGGAAASGAAAAGGKGGKRDKRKGR</sequence>
<keyword evidence="3" id="KW-0733">Signal recognition particle</keyword>
<keyword evidence="2" id="KW-0963">Cytoplasm</keyword>
<dbReference type="GeneID" id="14920870"/>
<dbReference type="OrthoDB" id="2190947at2759"/>
<keyword evidence="7" id="KW-1185">Reference proteome</keyword>
<dbReference type="GO" id="GO:0005786">
    <property type="term" value="C:signal recognition particle, endoplasmic reticulum targeting"/>
    <property type="evidence" value="ECO:0007669"/>
    <property type="project" value="UniProtKB-KW"/>
</dbReference>
<dbReference type="GO" id="GO:0008312">
    <property type="term" value="F:7S RNA binding"/>
    <property type="evidence" value="ECO:0007669"/>
    <property type="project" value="InterPro"/>
</dbReference>
<dbReference type="STRING" id="1257118.L8H4C6"/>
<accession>L8H4C6</accession>
<dbReference type="SUPFAM" id="SSF69695">
    <property type="entry name" value="SRP19"/>
    <property type="match status" value="1"/>
</dbReference>
<reference evidence="6 7" key="1">
    <citation type="journal article" date="2013" name="Genome Biol.">
        <title>Genome of Acanthamoeba castellanii highlights extensive lateral gene transfer and early evolution of tyrosine kinase signaling.</title>
        <authorList>
            <person name="Clarke M."/>
            <person name="Lohan A.J."/>
            <person name="Liu B."/>
            <person name="Lagkouvardos I."/>
            <person name="Roy S."/>
            <person name="Zafar N."/>
            <person name="Bertelli C."/>
            <person name="Schilde C."/>
            <person name="Kianianmomeni A."/>
            <person name="Burglin T.R."/>
            <person name="Frech C."/>
            <person name="Turcotte B."/>
            <person name="Kopec K.O."/>
            <person name="Synnott J.M."/>
            <person name="Choo C."/>
            <person name="Paponov I."/>
            <person name="Finkler A."/>
            <person name="Soon Heng Tan C."/>
            <person name="Hutchins A.P."/>
            <person name="Weinmeier T."/>
            <person name="Rattei T."/>
            <person name="Chu J.S."/>
            <person name="Gimenez G."/>
            <person name="Irimia M."/>
            <person name="Rigden D.J."/>
            <person name="Fitzpatrick D.A."/>
            <person name="Lorenzo-Morales J."/>
            <person name="Bateman A."/>
            <person name="Chiu C.H."/>
            <person name="Tang P."/>
            <person name="Hegemann P."/>
            <person name="Fromm H."/>
            <person name="Raoult D."/>
            <person name="Greub G."/>
            <person name="Miranda-Saavedra D."/>
            <person name="Chen N."/>
            <person name="Nash P."/>
            <person name="Ginger M.L."/>
            <person name="Horn M."/>
            <person name="Schaap P."/>
            <person name="Caler L."/>
            <person name="Loftus B."/>
        </authorList>
    </citation>
    <scope>NUCLEOTIDE SEQUENCE [LARGE SCALE GENOMIC DNA]</scope>
    <source>
        <strain evidence="6 7">Neff</strain>
    </source>
</reference>
<dbReference type="OMA" id="QMERWIC"/>
<dbReference type="AlphaFoldDB" id="L8H4C6"/>
<dbReference type="EMBL" id="KB007926">
    <property type="protein sequence ID" value="ELR20030.1"/>
    <property type="molecule type" value="Genomic_DNA"/>
</dbReference>
<dbReference type="PANTHER" id="PTHR17453:SF0">
    <property type="entry name" value="SIGNAL RECOGNITION PARTICLE 19 KDA PROTEIN"/>
    <property type="match status" value="1"/>
</dbReference>
<evidence type="ECO:0000256" key="3">
    <source>
        <dbReference type="ARBA" id="ARBA00023135"/>
    </source>
</evidence>
<feature type="compositionally biased region" description="Gly residues" evidence="5">
    <location>
        <begin position="108"/>
        <end position="123"/>
    </location>
</feature>
<gene>
    <name evidence="6" type="ORF">ACA1_113760</name>
</gene>
<organism evidence="6 7">
    <name type="scientific">Acanthamoeba castellanii (strain ATCC 30010 / Neff)</name>
    <dbReference type="NCBI Taxonomy" id="1257118"/>
    <lineage>
        <taxon>Eukaryota</taxon>
        <taxon>Amoebozoa</taxon>
        <taxon>Discosea</taxon>
        <taxon>Longamoebia</taxon>
        <taxon>Centramoebida</taxon>
        <taxon>Acanthamoebidae</taxon>
        <taxon>Acanthamoeba</taxon>
    </lineage>
</organism>
<dbReference type="InterPro" id="IPR002778">
    <property type="entry name" value="Signal_recog_particle_SRP19"/>
</dbReference>
<evidence type="ECO:0000256" key="1">
    <source>
        <dbReference type="ARBA" id="ARBA00004496"/>
    </source>
</evidence>
<feature type="region of interest" description="Disordered" evidence="5">
    <location>
        <begin position="108"/>
        <end position="133"/>
    </location>
</feature>
<dbReference type="GO" id="GO:0006617">
    <property type="term" value="P:SRP-dependent cotranslational protein targeting to membrane, signal sequence recognition"/>
    <property type="evidence" value="ECO:0007669"/>
    <property type="project" value="TreeGrafter"/>
</dbReference>
<dbReference type="PANTHER" id="PTHR17453">
    <property type="entry name" value="SIGNAL RECOGNITION PARTICLE 19 KD PROTEIN"/>
    <property type="match status" value="1"/>
</dbReference>
<evidence type="ECO:0000256" key="4">
    <source>
        <dbReference type="ARBA" id="ARBA00023274"/>
    </source>
</evidence>
<comment type="subcellular location">
    <subcellularLocation>
        <location evidence="1">Cytoplasm</location>
    </subcellularLocation>
</comment>
<dbReference type="Proteomes" id="UP000011083">
    <property type="component" value="Unassembled WGS sequence"/>
</dbReference>
<dbReference type="InterPro" id="IPR036521">
    <property type="entry name" value="SRP19-like_sf"/>
</dbReference>
<dbReference type="Gene3D" id="3.30.56.30">
    <property type="entry name" value="Signal recognition particle, SRP19-like subunit"/>
    <property type="match status" value="1"/>
</dbReference>
<keyword evidence="4" id="KW-0687">Ribonucleoprotein</keyword>
<feature type="compositionally biased region" description="Basic residues" evidence="5">
    <location>
        <begin position="124"/>
        <end position="133"/>
    </location>
</feature>
<dbReference type="Pfam" id="PF01922">
    <property type="entry name" value="SRP19"/>
    <property type="match status" value="1"/>
</dbReference>
<evidence type="ECO:0000256" key="5">
    <source>
        <dbReference type="SAM" id="MobiDB-lite"/>
    </source>
</evidence>
<dbReference type="VEuPathDB" id="AmoebaDB:ACA1_113760"/>